<organism evidence="1 2">
    <name type="scientific">Camellia lanceoleosa</name>
    <dbReference type="NCBI Taxonomy" id="1840588"/>
    <lineage>
        <taxon>Eukaryota</taxon>
        <taxon>Viridiplantae</taxon>
        <taxon>Streptophyta</taxon>
        <taxon>Embryophyta</taxon>
        <taxon>Tracheophyta</taxon>
        <taxon>Spermatophyta</taxon>
        <taxon>Magnoliopsida</taxon>
        <taxon>eudicotyledons</taxon>
        <taxon>Gunneridae</taxon>
        <taxon>Pentapetalae</taxon>
        <taxon>asterids</taxon>
        <taxon>Ericales</taxon>
        <taxon>Theaceae</taxon>
        <taxon>Camellia</taxon>
    </lineage>
</organism>
<name>A0ACC0HQ15_9ERIC</name>
<proteinExistence type="predicted"/>
<evidence type="ECO:0000313" key="1">
    <source>
        <dbReference type="EMBL" id="KAI8014565.1"/>
    </source>
</evidence>
<accession>A0ACC0HQ15</accession>
<reference evidence="1 2" key="1">
    <citation type="journal article" date="2022" name="Plant J.">
        <title>Chromosome-level genome of Camellia lanceoleosa provides a valuable resource for understanding genome evolution and self-incompatibility.</title>
        <authorList>
            <person name="Gong W."/>
            <person name="Xiao S."/>
            <person name="Wang L."/>
            <person name="Liao Z."/>
            <person name="Chang Y."/>
            <person name="Mo W."/>
            <person name="Hu G."/>
            <person name="Li W."/>
            <person name="Zhao G."/>
            <person name="Zhu H."/>
            <person name="Hu X."/>
            <person name="Ji K."/>
            <person name="Xiang X."/>
            <person name="Song Q."/>
            <person name="Yuan D."/>
            <person name="Jin S."/>
            <person name="Zhang L."/>
        </authorList>
    </citation>
    <scope>NUCLEOTIDE SEQUENCE [LARGE SCALE GENOMIC DNA]</scope>
    <source>
        <strain evidence="1">SQ_2022a</strain>
    </source>
</reference>
<keyword evidence="2" id="KW-1185">Reference proteome</keyword>
<evidence type="ECO:0000313" key="2">
    <source>
        <dbReference type="Proteomes" id="UP001060215"/>
    </source>
</evidence>
<dbReference type="EMBL" id="CM045761">
    <property type="protein sequence ID" value="KAI8014565.1"/>
    <property type="molecule type" value="Genomic_DNA"/>
</dbReference>
<dbReference type="Proteomes" id="UP001060215">
    <property type="component" value="Chromosome 4"/>
</dbReference>
<comment type="caution">
    <text evidence="1">The sequence shown here is derived from an EMBL/GenBank/DDBJ whole genome shotgun (WGS) entry which is preliminary data.</text>
</comment>
<sequence length="438" mass="47866">MESTNLHHHHHQQHQHQHHQLQDQLIGSSPPLASPSCYGLGTTTHAWTPILNPSNFSPNSNGIITNSRDSRQQNDYLVPSLNSSMIQDLGFQWANGNFTTTQSTSHDLHLARKGDLPEDHYPKFTEMIHSNTTSSSSIEDFHLQQQATSYAKNEQRDLNDLSEKLLLRNFSGCQINGIQLPAGEFYSGGGGGATVAPPSRGNFSQIFPTINISNLNQSSSVISSSMDMNMQALDLFTSGRFSGCLNQVSHDNLGLYKDSLSYGAGHMHQQSSRNRPSNSPTSKISPFTSGIKETKRPSSHLEPKGPPAAQKKSRSDSRSSLPPFKVRKEKLGDRIAALQQLVAPFGKTDTASVLMEAIGYIKFLQNQVETLSVPYMKSSRNKTSRTIRGGQGSAEDGSEEPKRDLRSRGLCLLPLSCLSYVTDGGGGVWPPANFSTGT</sequence>
<gene>
    <name evidence="1" type="ORF">LOK49_LG05G03683</name>
</gene>
<protein>
    <submittedName>
        <fullName evidence="1">Transcription factor bHLH110</fullName>
    </submittedName>
</protein>